<feature type="region of interest" description="Disordered" evidence="1">
    <location>
        <begin position="1"/>
        <end position="71"/>
    </location>
</feature>
<sequence length="159" mass="18172">MSGLMPSDDEDEYGNTIRRAPVKYPSRLMNRSPSPEPQRAKDYSYLKPLGINDYSSRLSPESEERERLEEIEDTKRAVKERAEENEANRIAQAELDREVEEKKAVNHKLQVDYDHKAVTKRATKVLRKTSIFEPKYEVENGEGSSKGSGKETGRGNAKK</sequence>
<proteinExistence type="predicted"/>
<accession>A0A4S8QV56</accession>
<comment type="caution">
    <text evidence="2">The sequence shown here is derived from an EMBL/GenBank/DDBJ whole genome shotgun (WGS) entry which is preliminary data.</text>
</comment>
<feature type="compositionally biased region" description="Basic and acidic residues" evidence="1">
    <location>
        <begin position="60"/>
        <end position="71"/>
    </location>
</feature>
<keyword evidence="3" id="KW-1185">Reference proteome</keyword>
<dbReference type="Proteomes" id="UP000308671">
    <property type="component" value="Unassembled WGS sequence"/>
</dbReference>
<evidence type="ECO:0000313" key="3">
    <source>
        <dbReference type="Proteomes" id="UP000308671"/>
    </source>
</evidence>
<dbReference type="AlphaFoldDB" id="A0A4S8QV56"/>
<gene>
    <name evidence="2" type="ORF">BGAL_0207g00180</name>
</gene>
<protein>
    <submittedName>
        <fullName evidence="2">Uncharacterized protein</fullName>
    </submittedName>
</protein>
<reference evidence="2 3" key="1">
    <citation type="submission" date="2017-12" db="EMBL/GenBank/DDBJ databases">
        <title>Comparative genomics of Botrytis spp.</title>
        <authorList>
            <person name="Valero-Jimenez C.A."/>
            <person name="Tapia P."/>
            <person name="Veloso J."/>
            <person name="Silva-Moreno E."/>
            <person name="Staats M."/>
            <person name="Valdes J.H."/>
            <person name="Van Kan J.A.L."/>
        </authorList>
    </citation>
    <scope>NUCLEOTIDE SEQUENCE [LARGE SCALE GENOMIC DNA]</scope>
    <source>
        <strain evidence="2 3">MUCL435</strain>
    </source>
</reference>
<evidence type="ECO:0000256" key="1">
    <source>
        <dbReference type="SAM" id="MobiDB-lite"/>
    </source>
</evidence>
<organism evidence="2 3">
    <name type="scientific">Botrytis galanthina</name>
    <dbReference type="NCBI Taxonomy" id="278940"/>
    <lineage>
        <taxon>Eukaryota</taxon>
        <taxon>Fungi</taxon>
        <taxon>Dikarya</taxon>
        <taxon>Ascomycota</taxon>
        <taxon>Pezizomycotina</taxon>
        <taxon>Leotiomycetes</taxon>
        <taxon>Helotiales</taxon>
        <taxon>Sclerotiniaceae</taxon>
        <taxon>Botrytis</taxon>
    </lineage>
</organism>
<dbReference type="EMBL" id="PQXL01000207">
    <property type="protein sequence ID" value="THV49197.1"/>
    <property type="molecule type" value="Genomic_DNA"/>
</dbReference>
<evidence type="ECO:0000313" key="2">
    <source>
        <dbReference type="EMBL" id="THV49197.1"/>
    </source>
</evidence>
<name>A0A4S8QV56_9HELO</name>
<feature type="region of interest" description="Disordered" evidence="1">
    <location>
        <begin position="129"/>
        <end position="159"/>
    </location>
</feature>
<dbReference type="OrthoDB" id="3554842at2759"/>